<comment type="caution">
    <text evidence="2">The sequence shown here is derived from an EMBL/GenBank/DDBJ whole genome shotgun (WGS) entry which is preliminary data.</text>
</comment>
<feature type="domain" description="Beta-lactamase-related" evidence="1">
    <location>
        <begin position="37"/>
        <end position="341"/>
    </location>
</feature>
<accession>A0ABU7J6L3</accession>
<sequence length="541" mass="59852">MNVSIWAGICLTVASISVPAITAEASYRDLFSAHFAADEPGAVVLVSRQGETLYRAAFGKADLSLDVAITDDMVFPIGSVSKQFTSVAILQLMEQGKLTLDDTIQQHLPDFPQLSHPITIRQLLSHTSGLENYIARHEWREHWRNDFTLSEMRQHYVHYPLKFAPDQHFDYSNSGYLVLAEIIEHLSGLSYGDYVTERLFAPAGMKQSYQLDNYTVIPGMPRGYIPHGSGYRLADFVSMTHMIGPGSLASTLDDLLRWDQALFSGQLIAKESLQQALSSHTLSNGSATGYGLGWEVRSIRGRPSFEHGGYMYGYFSAVLTMPEQGIMVAILTNSRKTDPRELAVQAAAMALNEPFPQPELVALTSDMAEQWVGVYLDEHGVERTIGLFNDELYIRRGAGRMWPLQPSAAGYLHYEEGLSYLALTGDGTLELHQREGVMSRSQRKTAQVAPLNTVSLTPAQLKALTGVYQLAETFSLHVFTEDNRLFIQGTGQNAGEVFALSATHLISITDAVEFEFEQDETGAVTALRLLQGGQTFRAPKI</sequence>
<dbReference type="PANTHER" id="PTHR46825:SF9">
    <property type="entry name" value="BETA-LACTAMASE-RELATED DOMAIN-CONTAINING PROTEIN"/>
    <property type="match status" value="1"/>
</dbReference>
<dbReference type="InterPro" id="IPR012338">
    <property type="entry name" value="Beta-lactam/transpept-like"/>
</dbReference>
<dbReference type="InterPro" id="IPR001466">
    <property type="entry name" value="Beta-lactam-related"/>
</dbReference>
<dbReference type="Pfam" id="PF00144">
    <property type="entry name" value="Beta-lactamase"/>
    <property type="match status" value="1"/>
</dbReference>
<dbReference type="PANTHER" id="PTHR46825">
    <property type="entry name" value="D-ALANYL-D-ALANINE-CARBOXYPEPTIDASE/ENDOPEPTIDASE AMPH"/>
    <property type="match status" value="1"/>
</dbReference>
<protein>
    <submittedName>
        <fullName evidence="2">Serine hydrolase</fullName>
    </submittedName>
</protein>
<evidence type="ECO:0000313" key="3">
    <source>
        <dbReference type="Proteomes" id="UP001336314"/>
    </source>
</evidence>
<evidence type="ECO:0000313" key="2">
    <source>
        <dbReference type="EMBL" id="MEE2002151.1"/>
    </source>
</evidence>
<evidence type="ECO:0000259" key="1">
    <source>
        <dbReference type="Pfam" id="PF00144"/>
    </source>
</evidence>
<dbReference type="GO" id="GO:0016787">
    <property type="term" value="F:hydrolase activity"/>
    <property type="evidence" value="ECO:0007669"/>
    <property type="project" value="UniProtKB-KW"/>
</dbReference>
<gene>
    <name evidence="2" type="ORF">QWY20_11875</name>
</gene>
<organism evidence="2 3">
    <name type="scientific">Alkalimonas cellulosilytica</name>
    <dbReference type="NCBI Taxonomy" id="3058395"/>
    <lineage>
        <taxon>Bacteria</taxon>
        <taxon>Pseudomonadati</taxon>
        <taxon>Pseudomonadota</taxon>
        <taxon>Gammaproteobacteria</taxon>
        <taxon>Alkalimonas</taxon>
    </lineage>
</organism>
<dbReference type="Gene3D" id="3.40.710.10">
    <property type="entry name" value="DD-peptidase/beta-lactamase superfamily"/>
    <property type="match status" value="1"/>
</dbReference>
<dbReference type="RefSeq" id="WP_330129225.1">
    <property type="nucleotide sequence ID" value="NZ_JAUHLI010000011.1"/>
</dbReference>
<dbReference type="InterPro" id="IPR050491">
    <property type="entry name" value="AmpC-like"/>
</dbReference>
<reference evidence="2 3" key="1">
    <citation type="submission" date="2023-07" db="EMBL/GenBank/DDBJ databases">
        <title>Alkalimonas sp., MEB108 novel, alkaliphilic bacterium isolated from Lonar Lake, India.</title>
        <authorList>
            <person name="Joshi A."/>
            <person name="Thite S."/>
        </authorList>
    </citation>
    <scope>NUCLEOTIDE SEQUENCE [LARGE SCALE GENOMIC DNA]</scope>
    <source>
        <strain evidence="2 3">MEB108</strain>
    </source>
</reference>
<dbReference type="SUPFAM" id="SSF56601">
    <property type="entry name" value="beta-lactamase/transpeptidase-like"/>
    <property type="match status" value="1"/>
</dbReference>
<dbReference type="EMBL" id="JAUHLI010000011">
    <property type="protein sequence ID" value="MEE2002151.1"/>
    <property type="molecule type" value="Genomic_DNA"/>
</dbReference>
<dbReference type="Proteomes" id="UP001336314">
    <property type="component" value="Unassembled WGS sequence"/>
</dbReference>
<keyword evidence="3" id="KW-1185">Reference proteome</keyword>
<name>A0ABU7J6L3_9GAMM</name>
<proteinExistence type="predicted"/>
<keyword evidence="2" id="KW-0378">Hydrolase</keyword>